<evidence type="ECO:0000313" key="1">
    <source>
        <dbReference type="EMBL" id="MEO1769359.1"/>
    </source>
</evidence>
<proteinExistence type="predicted"/>
<protein>
    <submittedName>
        <fullName evidence="1">Uncharacterized protein</fullName>
    </submittedName>
</protein>
<comment type="caution">
    <text evidence="1">The sequence shown here is derived from an EMBL/GenBank/DDBJ whole genome shotgun (WGS) entry which is preliminary data.</text>
</comment>
<sequence>MIVIAMIGVSYFGYEYHSEIYKTEAAYTTIPNEDPKKESSEDANKKVVEKSYFYNYKLRFVREIEYELSGTDPHDFEPGS</sequence>
<dbReference type="Proteomes" id="UP000664357">
    <property type="component" value="Unassembled WGS sequence"/>
</dbReference>
<evidence type="ECO:0000313" key="2">
    <source>
        <dbReference type="Proteomes" id="UP000664357"/>
    </source>
</evidence>
<accession>A0ABV0EPF5</accession>
<reference evidence="1 2" key="1">
    <citation type="submission" date="2024-02" db="EMBL/GenBank/DDBJ databases">
        <title>The Genome Sequence of Enterococcus sp. DIV0159.</title>
        <authorList>
            <person name="Earl A."/>
            <person name="Manson A."/>
            <person name="Gilmore M."/>
            <person name="Sanders J."/>
            <person name="Shea T."/>
            <person name="Howe W."/>
            <person name="Livny J."/>
            <person name="Cuomo C."/>
            <person name="Neafsey D."/>
            <person name="Birren B."/>
        </authorList>
    </citation>
    <scope>NUCLEOTIDE SEQUENCE [LARGE SCALE GENOMIC DNA]</scope>
    <source>
        <strain evidence="1 2">665A</strain>
    </source>
</reference>
<dbReference type="EMBL" id="JAFREL020000001">
    <property type="protein sequence ID" value="MEO1769359.1"/>
    <property type="molecule type" value="Genomic_DNA"/>
</dbReference>
<name>A0ABV0EPF5_9ENTE</name>
<organism evidence="1 2">
    <name type="scientific">Candidatus Enterococcus ferrettii</name>
    <dbReference type="NCBI Taxonomy" id="2815324"/>
    <lineage>
        <taxon>Bacteria</taxon>
        <taxon>Bacillati</taxon>
        <taxon>Bacillota</taxon>
        <taxon>Bacilli</taxon>
        <taxon>Lactobacillales</taxon>
        <taxon>Enterococcaceae</taxon>
        <taxon>Enterococcus</taxon>
    </lineage>
</organism>
<gene>
    <name evidence="1" type="ORF">JZO67_001310</name>
</gene>
<keyword evidence="2" id="KW-1185">Reference proteome</keyword>